<evidence type="ECO:0000313" key="2">
    <source>
        <dbReference type="EMBL" id="SEW41659.1"/>
    </source>
</evidence>
<dbReference type="OrthoDB" id="1274264at2"/>
<evidence type="ECO:0000256" key="1">
    <source>
        <dbReference type="SAM" id="Phobius"/>
    </source>
</evidence>
<evidence type="ECO:0000313" key="3">
    <source>
        <dbReference type="Proteomes" id="UP000199469"/>
    </source>
</evidence>
<dbReference type="STRING" id="356305.SAMN05421841_2849"/>
<dbReference type="AlphaFoldDB" id="A0A1I0RKR9"/>
<name>A0A1I0RKR9_9FLAO</name>
<accession>A0A1I0RKR9</accession>
<keyword evidence="1" id="KW-1133">Transmembrane helix</keyword>
<feature type="transmembrane region" description="Helical" evidence="1">
    <location>
        <begin position="36"/>
        <end position="56"/>
    </location>
</feature>
<organism evidence="2 3">
    <name type="scientific">Chryseobacterium wanjuense</name>
    <dbReference type="NCBI Taxonomy" id="356305"/>
    <lineage>
        <taxon>Bacteria</taxon>
        <taxon>Pseudomonadati</taxon>
        <taxon>Bacteroidota</taxon>
        <taxon>Flavobacteriia</taxon>
        <taxon>Flavobacteriales</taxon>
        <taxon>Weeksellaceae</taxon>
        <taxon>Chryseobacterium group</taxon>
        <taxon>Chryseobacterium</taxon>
    </lineage>
</organism>
<dbReference type="EMBL" id="FOIU01000002">
    <property type="protein sequence ID" value="SEW41659.1"/>
    <property type="molecule type" value="Genomic_DNA"/>
</dbReference>
<keyword evidence="1" id="KW-0472">Membrane</keyword>
<sequence length="66" mass="7344">MEEYSNFFESLIIISIIMAALTLAATDPKKHKIIRITLFVIAAIFLIAGLGGYFLITVSNVGSYRY</sequence>
<dbReference type="RefSeq" id="WP_089793648.1">
    <property type="nucleotide sequence ID" value="NZ_FOIU01000002.1"/>
</dbReference>
<protein>
    <submittedName>
        <fullName evidence="2">Uncharacterized protein</fullName>
    </submittedName>
</protein>
<reference evidence="3" key="1">
    <citation type="submission" date="2016-10" db="EMBL/GenBank/DDBJ databases">
        <authorList>
            <person name="Varghese N."/>
            <person name="Submissions S."/>
        </authorList>
    </citation>
    <scope>NUCLEOTIDE SEQUENCE [LARGE SCALE GENOMIC DNA]</scope>
    <source>
        <strain evidence="3">DSM 17724</strain>
    </source>
</reference>
<proteinExistence type="predicted"/>
<gene>
    <name evidence="2" type="ORF">SAMN05421841_2849</name>
</gene>
<feature type="transmembrane region" description="Helical" evidence="1">
    <location>
        <begin position="6"/>
        <end position="24"/>
    </location>
</feature>
<keyword evidence="1" id="KW-0812">Transmembrane</keyword>
<dbReference type="Proteomes" id="UP000199469">
    <property type="component" value="Unassembled WGS sequence"/>
</dbReference>
<keyword evidence="3" id="KW-1185">Reference proteome</keyword>